<keyword evidence="1" id="KW-0812">Transmembrane</keyword>
<comment type="caution">
    <text evidence="2">The sequence shown here is derived from an EMBL/GenBank/DDBJ whole genome shotgun (WGS) entry which is preliminary data.</text>
</comment>
<keyword evidence="1" id="KW-0472">Membrane</keyword>
<evidence type="ECO:0000256" key="1">
    <source>
        <dbReference type="SAM" id="Phobius"/>
    </source>
</evidence>
<proteinExistence type="predicted"/>
<keyword evidence="1" id="KW-1133">Transmembrane helix</keyword>
<accession>A0ABN7NI72</accession>
<keyword evidence="3" id="KW-1185">Reference proteome</keyword>
<sequence length="168" mass="19335">MPQAHNIRLLWPQSPYPLLLFLFLIPCHLLWTASRSRVANSDMPALVILKVSLWGYYLLVLVSSPIVKLFRVVLVPSHKDKTHFDLLDKCLFPPKNDVMKRLRVIQEKARKHNRFADSSARTRVDIGGNMKAVSFYQTIKCMSNLHMWFNSEFSAARGPLDKLTNNAT</sequence>
<name>A0ABN7NI72_TIMPD</name>
<reference evidence="2" key="1">
    <citation type="submission" date="2021-03" db="EMBL/GenBank/DDBJ databases">
        <authorList>
            <person name="Tran Van P."/>
        </authorList>
    </citation>
    <scope>NUCLEOTIDE SEQUENCE</scope>
</reference>
<protein>
    <submittedName>
        <fullName evidence="2">Uncharacterized protein</fullName>
    </submittedName>
</protein>
<evidence type="ECO:0000313" key="2">
    <source>
        <dbReference type="EMBL" id="CAG2055588.1"/>
    </source>
</evidence>
<feature type="transmembrane region" description="Helical" evidence="1">
    <location>
        <begin position="54"/>
        <end position="74"/>
    </location>
</feature>
<feature type="transmembrane region" description="Helical" evidence="1">
    <location>
        <begin position="16"/>
        <end position="34"/>
    </location>
</feature>
<organism evidence="2 3">
    <name type="scientific">Timema podura</name>
    <name type="common">Walking stick</name>
    <dbReference type="NCBI Taxonomy" id="61482"/>
    <lineage>
        <taxon>Eukaryota</taxon>
        <taxon>Metazoa</taxon>
        <taxon>Ecdysozoa</taxon>
        <taxon>Arthropoda</taxon>
        <taxon>Hexapoda</taxon>
        <taxon>Insecta</taxon>
        <taxon>Pterygota</taxon>
        <taxon>Neoptera</taxon>
        <taxon>Polyneoptera</taxon>
        <taxon>Phasmatodea</taxon>
        <taxon>Timematodea</taxon>
        <taxon>Timematoidea</taxon>
        <taxon>Timematidae</taxon>
        <taxon>Timema</taxon>
    </lineage>
</organism>
<evidence type="ECO:0000313" key="3">
    <source>
        <dbReference type="Proteomes" id="UP001153148"/>
    </source>
</evidence>
<dbReference type="EMBL" id="CAJPIN010002658">
    <property type="protein sequence ID" value="CAG2055588.1"/>
    <property type="molecule type" value="Genomic_DNA"/>
</dbReference>
<gene>
    <name evidence="2" type="ORF">TPAB3V08_LOCUS2591</name>
</gene>
<dbReference type="Proteomes" id="UP001153148">
    <property type="component" value="Unassembled WGS sequence"/>
</dbReference>